<dbReference type="InterPro" id="IPR036625">
    <property type="entry name" value="E3-bd_dom_sf"/>
</dbReference>
<dbReference type="PROSITE" id="PS51826">
    <property type="entry name" value="PSBD"/>
    <property type="match status" value="2"/>
</dbReference>
<dbReference type="InterPro" id="IPR023213">
    <property type="entry name" value="CAT-like_dom_sf"/>
</dbReference>
<name>A0ABV7V3M4_9SPHN</name>
<dbReference type="Gene3D" id="3.30.559.10">
    <property type="entry name" value="Chloramphenicol acetyltransferase-like domain"/>
    <property type="match status" value="1"/>
</dbReference>
<dbReference type="EC" id="2.3.1.-" evidence="4"/>
<dbReference type="InterPro" id="IPR011053">
    <property type="entry name" value="Single_hybrid_motif"/>
</dbReference>
<dbReference type="CDD" id="cd06849">
    <property type="entry name" value="lipoyl_domain"/>
    <property type="match status" value="1"/>
</dbReference>
<organism evidence="7 8">
    <name type="scientific">Novosphingobium pokkalii</name>
    <dbReference type="NCBI Taxonomy" id="1770194"/>
    <lineage>
        <taxon>Bacteria</taxon>
        <taxon>Pseudomonadati</taxon>
        <taxon>Pseudomonadota</taxon>
        <taxon>Alphaproteobacteria</taxon>
        <taxon>Sphingomonadales</taxon>
        <taxon>Sphingomonadaceae</taxon>
        <taxon>Novosphingobium</taxon>
    </lineage>
</organism>
<evidence type="ECO:0000313" key="8">
    <source>
        <dbReference type="Proteomes" id="UP001595683"/>
    </source>
</evidence>
<sequence length="473" mass="49349">MPDIRPFCMPKWGIEMTEGTLAEWKLEEGAAFSRGQLLCLIETAKITNEVEAEWDGVLARVLVPAGGDPQPVGALLAVLAEPGASAQDVDAFIAGFRPADASVAARGAAAPASAPAPAAEPAAPRPLLTNRAISPEARKLAEQSGLDIEPIEGSGRNGRITLQDVQQALRAPARPALQGALAAPEEDHAVFASPLARRLAALHGIALGSITGTGPRGRISKADVLALVPQPGSAPVIGTAPFVPVPNPPTVVPFDRVRKVVAQRLTQAKQEIPHFYLRTSARLDELLALRKTANLVLGSKATINDYLVRATALALAQHGDVNVQVHGDSVHRFAHADIAIAVASPKGLVTPIVRQADRQGIAAIAQATRALIDKAQAGKLAYEDMDGGTFSISNLGMFGVEEFAAIINPPQAAILAVGAAARRPCERADGSVGFETRLALTLSVDHRAIDGAAGAAFLATLKDLLETPERLFA</sequence>
<feature type="domain" description="Peripheral subunit-binding (PSBD)" evidence="6">
    <location>
        <begin position="132"/>
        <end position="169"/>
    </location>
</feature>
<dbReference type="RefSeq" id="WP_191323637.1">
    <property type="nucleotide sequence ID" value="NZ_BMZP01000005.1"/>
</dbReference>
<dbReference type="Proteomes" id="UP001595683">
    <property type="component" value="Unassembled WGS sequence"/>
</dbReference>
<dbReference type="Pfam" id="PF00364">
    <property type="entry name" value="Biotin_lipoyl"/>
    <property type="match status" value="1"/>
</dbReference>
<dbReference type="PROSITE" id="PS50968">
    <property type="entry name" value="BIOTINYL_LIPOYL"/>
    <property type="match status" value="1"/>
</dbReference>
<dbReference type="SUPFAM" id="SSF52777">
    <property type="entry name" value="CoA-dependent acyltransferases"/>
    <property type="match status" value="1"/>
</dbReference>
<proteinExistence type="inferred from homology"/>
<dbReference type="PANTHER" id="PTHR23151:SF75">
    <property type="entry name" value="DIHYDROLIPOYLLYSINE-RESIDUE ACETYLTRANSFERASE COMPONENT 5 OF PYRUVATE DEHYDROGENASE COMPLEX, CHLOROPLASTIC"/>
    <property type="match status" value="1"/>
</dbReference>
<dbReference type="InterPro" id="IPR003016">
    <property type="entry name" value="2-oxoA_DH_lipoyl-BS"/>
</dbReference>
<evidence type="ECO:0000256" key="3">
    <source>
        <dbReference type="ARBA" id="ARBA00022823"/>
    </source>
</evidence>
<dbReference type="PROSITE" id="PS00189">
    <property type="entry name" value="LIPOYL"/>
    <property type="match status" value="1"/>
</dbReference>
<evidence type="ECO:0000256" key="4">
    <source>
        <dbReference type="RuleBase" id="RU003423"/>
    </source>
</evidence>
<feature type="domain" description="Lipoyl-binding" evidence="5">
    <location>
        <begin position="4"/>
        <end position="80"/>
    </location>
</feature>
<evidence type="ECO:0000259" key="6">
    <source>
        <dbReference type="PROSITE" id="PS51826"/>
    </source>
</evidence>
<dbReference type="Pfam" id="PF02817">
    <property type="entry name" value="E3_binding"/>
    <property type="match status" value="2"/>
</dbReference>
<feature type="domain" description="Peripheral subunit-binding (PSBD)" evidence="6">
    <location>
        <begin position="191"/>
        <end position="228"/>
    </location>
</feature>
<dbReference type="SUPFAM" id="SSF51230">
    <property type="entry name" value="Single hybrid motif"/>
    <property type="match status" value="1"/>
</dbReference>
<comment type="cofactor">
    <cofactor evidence="1 4">
        <name>(R)-lipoate</name>
        <dbReference type="ChEBI" id="CHEBI:83088"/>
    </cofactor>
</comment>
<comment type="caution">
    <text evidence="7">The sequence shown here is derived from an EMBL/GenBank/DDBJ whole genome shotgun (WGS) entry which is preliminary data.</text>
</comment>
<keyword evidence="4" id="KW-0012">Acyltransferase</keyword>
<keyword evidence="3 4" id="KW-0450">Lipoyl</keyword>
<dbReference type="PANTHER" id="PTHR23151">
    <property type="entry name" value="DIHYDROLIPOAMIDE ACETYL/SUCCINYL-TRANSFERASE-RELATED"/>
    <property type="match status" value="1"/>
</dbReference>
<evidence type="ECO:0000256" key="1">
    <source>
        <dbReference type="ARBA" id="ARBA00001938"/>
    </source>
</evidence>
<keyword evidence="8" id="KW-1185">Reference proteome</keyword>
<dbReference type="Gene3D" id="2.40.50.100">
    <property type="match status" value="1"/>
</dbReference>
<reference evidence="8" key="1">
    <citation type="journal article" date="2019" name="Int. J. Syst. Evol. Microbiol.">
        <title>The Global Catalogue of Microorganisms (GCM) 10K type strain sequencing project: providing services to taxonomists for standard genome sequencing and annotation.</title>
        <authorList>
            <consortium name="The Broad Institute Genomics Platform"/>
            <consortium name="The Broad Institute Genome Sequencing Center for Infectious Disease"/>
            <person name="Wu L."/>
            <person name="Ma J."/>
        </authorList>
    </citation>
    <scope>NUCLEOTIDE SEQUENCE [LARGE SCALE GENOMIC DNA]</scope>
    <source>
        <strain evidence="8">KCTC 42224</strain>
    </source>
</reference>
<dbReference type="Gene3D" id="4.10.320.10">
    <property type="entry name" value="E3-binding domain"/>
    <property type="match status" value="2"/>
</dbReference>
<dbReference type="InterPro" id="IPR001078">
    <property type="entry name" value="2-oxoacid_DH_actylTfrase"/>
</dbReference>
<evidence type="ECO:0000256" key="2">
    <source>
        <dbReference type="ARBA" id="ARBA00007317"/>
    </source>
</evidence>
<evidence type="ECO:0000313" key="7">
    <source>
        <dbReference type="EMBL" id="MFC3671572.1"/>
    </source>
</evidence>
<comment type="similarity">
    <text evidence="2 4">Belongs to the 2-oxoacid dehydrogenase family.</text>
</comment>
<dbReference type="InterPro" id="IPR045257">
    <property type="entry name" value="E2/Pdx1"/>
</dbReference>
<gene>
    <name evidence="7" type="ORF">ACFOOT_09040</name>
</gene>
<dbReference type="InterPro" id="IPR004167">
    <property type="entry name" value="PSBD"/>
</dbReference>
<dbReference type="SUPFAM" id="SSF47005">
    <property type="entry name" value="Peripheral subunit-binding domain of 2-oxo acid dehydrogenase complex"/>
    <property type="match status" value="2"/>
</dbReference>
<evidence type="ECO:0000259" key="5">
    <source>
        <dbReference type="PROSITE" id="PS50968"/>
    </source>
</evidence>
<keyword evidence="4" id="KW-0808">Transferase</keyword>
<dbReference type="EMBL" id="JBHRYE010000012">
    <property type="protein sequence ID" value="MFC3671572.1"/>
    <property type="molecule type" value="Genomic_DNA"/>
</dbReference>
<dbReference type="InterPro" id="IPR000089">
    <property type="entry name" value="Biotin_lipoyl"/>
</dbReference>
<dbReference type="Pfam" id="PF00198">
    <property type="entry name" value="2-oxoacid_dh"/>
    <property type="match status" value="1"/>
</dbReference>
<accession>A0ABV7V3M4</accession>
<protein>
    <recommendedName>
        <fullName evidence="4">Dihydrolipoamide acetyltransferase component of pyruvate dehydrogenase complex</fullName>
        <ecNumber evidence="4">2.3.1.-</ecNumber>
    </recommendedName>
</protein>